<dbReference type="FunFam" id="3.40.50.720:FF:000084">
    <property type="entry name" value="Short-chain dehydrogenase reductase"/>
    <property type="match status" value="1"/>
</dbReference>
<reference evidence="3 4" key="1">
    <citation type="submission" date="2017-02" db="EMBL/GenBank/DDBJ databases">
        <authorList>
            <person name="Peterson S.W."/>
        </authorList>
    </citation>
    <scope>NUCLEOTIDE SEQUENCE [LARGE SCALE GENOMIC DNA]</scope>
    <source>
        <strain evidence="3 4">DSM 45154</strain>
    </source>
</reference>
<accession>A0A1T4TEY3</accession>
<dbReference type="SUPFAM" id="SSF51735">
    <property type="entry name" value="NAD(P)-binding Rossmann-fold domains"/>
    <property type="match status" value="1"/>
</dbReference>
<evidence type="ECO:0000256" key="2">
    <source>
        <dbReference type="ARBA" id="ARBA00023002"/>
    </source>
</evidence>
<dbReference type="CDD" id="cd05233">
    <property type="entry name" value="SDR_c"/>
    <property type="match status" value="1"/>
</dbReference>
<dbReference type="InterPro" id="IPR002347">
    <property type="entry name" value="SDR_fam"/>
</dbReference>
<protein>
    <submittedName>
        <fullName evidence="3">3-oxoacyl-[acyl-carrier protein] reductase</fullName>
    </submittedName>
</protein>
<dbReference type="RefSeq" id="WP_078764088.1">
    <property type="nucleotide sequence ID" value="NZ_FUWS01000020.1"/>
</dbReference>
<keyword evidence="4" id="KW-1185">Reference proteome</keyword>
<dbReference type="PANTHER" id="PTHR43943">
    <property type="entry name" value="DEHYDROGENASE/REDUCTASE (SDR FAMILY) MEMBER 4"/>
    <property type="match status" value="1"/>
</dbReference>
<gene>
    <name evidence="3" type="ORF">SAMN02745673_04876</name>
</gene>
<dbReference type="AlphaFoldDB" id="A0A1T4TEY3"/>
<keyword evidence="2" id="KW-0560">Oxidoreductase</keyword>
<evidence type="ECO:0000256" key="1">
    <source>
        <dbReference type="ARBA" id="ARBA00006484"/>
    </source>
</evidence>
<dbReference type="PROSITE" id="PS00061">
    <property type="entry name" value="ADH_SHORT"/>
    <property type="match status" value="1"/>
</dbReference>
<dbReference type="Proteomes" id="UP000190637">
    <property type="component" value="Unassembled WGS sequence"/>
</dbReference>
<comment type="similarity">
    <text evidence="1">Belongs to the short-chain dehydrogenases/reductases (SDR) family.</text>
</comment>
<evidence type="ECO:0000313" key="3">
    <source>
        <dbReference type="EMBL" id="SKA38759.1"/>
    </source>
</evidence>
<dbReference type="PRINTS" id="PR00080">
    <property type="entry name" value="SDRFAMILY"/>
</dbReference>
<dbReference type="GO" id="GO:0016491">
    <property type="term" value="F:oxidoreductase activity"/>
    <property type="evidence" value="ECO:0007669"/>
    <property type="project" value="UniProtKB-KW"/>
</dbReference>
<dbReference type="STRING" id="1122192.SAMN02745673_04876"/>
<proteinExistence type="inferred from homology"/>
<dbReference type="PANTHER" id="PTHR43943:SF2">
    <property type="entry name" value="DEHYDROGENASE_REDUCTASE 4"/>
    <property type="match status" value="1"/>
</dbReference>
<dbReference type="PRINTS" id="PR00081">
    <property type="entry name" value="GDHRDH"/>
</dbReference>
<dbReference type="Gene3D" id="3.40.50.720">
    <property type="entry name" value="NAD(P)-binding Rossmann-like Domain"/>
    <property type="match status" value="1"/>
</dbReference>
<organism evidence="3 4">
    <name type="scientific">Marinactinospora thermotolerans DSM 45154</name>
    <dbReference type="NCBI Taxonomy" id="1122192"/>
    <lineage>
        <taxon>Bacteria</taxon>
        <taxon>Bacillati</taxon>
        <taxon>Actinomycetota</taxon>
        <taxon>Actinomycetes</taxon>
        <taxon>Streptosporangiales</taxon>
        <taxon>Nocardiopsidaceae</taxon>
        <taxon>Marinactinospora</taxon>
    </lineage>
</organism>
<dbReference type="Pfam" id="PF13561">
    <property type="entry name" value="adh_short_C2"/>
    <property type="match status" value="1"/>
</dbReference>
<evidence type="ECO:0000313" key="4">
    <source>
        <dbReference type="Proteomes" id="UP000190637"/>
    </source>
</evidence>
<dbReference type="EMBL" id="FUWS01000020">
    <property type="protein sequence ID" value="SKA38759.1"/>
    <property type="molecule type" value="Genomic_DNA"/>
</dbReference>
<dbReference type="NCBIfam" id="NF005559">
    <property type="entry name" value="PRK07231.1"/>
    <property type="match status" value="1"/>
</dbReference>
<name>A0A1T4TEY3_9ACTN</name>
<dbReference type="InterPro" id="IPR020904">
    <property type="entry name" value="Sc_DH/Rdtase_CS"/>
</dbReference>
<dbReference type="InterPro" id="IPR036291">
    <property type="entry name" value="NAD(P)-bd_dom_sf"/>
</dbReference>
<sequence length="251" mass="25795">MRRFEGKVAIVTGASRGIGLATARRIVDEGGRVVVTARKSGPLEEAVAGLGGSDVAVGVAGKAHDAEHRAEVIERTLETFGRIDVLVNNTGTNPVFDAVVNVDPAAMAKIFEINVIAAAAWVSGVYHAWMGEHGGAVVNVASLAGQHPSPGLGVYGASKAALINLTAQLAYELAPKIRVNAVAPAVVRTRFAEALYAQDEEGVVAGYPLGRLGEPEDVAAAIAFLASQDAAWVTGQTHTLDGGRTLGAGVE</sequence>
<dbReference type="OrthoDB" id="9789398at2"/>